<comment type="similarity">
    <text evidence="3 7">Belongs to the metallo-beta-lactamase superfamily. Glyoxalase II family.</text>
</comment>
<feature type="binding site" evidence="7">
    <location>
        <position position="111"/>
    </location>
    <ligand>
        <name>Zn(2+)</name>
        <dbReference type="ChEBI" id="CHEBI:29105"/>
        <label>1</label>
    </ligand>
</feature>
<evidence type="ECO:0000259" key="8">
    <source>
        <dbReference type="SMART" id="SM00849"/>
    </source>
</evidence>
<comment type="pathway">
    <text evidence="2 7">Secondary metabolite metabolism; methylglyoxal degradation; (R)-lactate from methylglyoxal: step 2/2.</text>
</comment>
<dbReference type="UniPathway" id="UPA00619">
    <property type="reaction ID" value="UER00676"/>
</dbReference>
<dbReference type="InterPro" id="IPR035680">
    <property type="entry name" value="Clx_II_MBL"/>
</dbReference>
<organism evidence="9 10">
    <name type="scientific">Isoalcanivorax pacificus W11-5</name>
    <dbReference type="NCBI Taxonomy" id="391936"/>
    <lineage>
        <taxon>Bacteria</taxon>
        <taxon>Pseudomonadati</taxon>
        <taxon>Pseudomonadota</taxon>
        <taxon>Gammaproteobacteria</taxon>
        <taxon>Oceanospirillales</taxon>
        <taxon>Alcanivoracaceae</taxon>
        <taxon>Isoalcanivorax</taxon>
    </lineage>
</organism>
<proteinExistence type="inferred from homology"/>
<feature type="binding site" evidence="7">
    <location>
        <position position="58"/>
    </location>
    <ligand>
        <name>Zn(2+)</name>
        <dbReference type="ChEBI" id="CHEBI:29105"/>
        <label>2</label>
    </ligand>
</feature>
<evidence type="ECO:0000256" key="7">
    <source>
        <dbReference type="HAMAP-Rule" id="MF_01374"/>
    </source>
</evidence>
<dbReference type="GO" id="GO:0019243">
    <property type="term" value="P:methylglyoxal catabolic process to D-lactate via S-lactoyl-glutathione"/>
    <property type="evidence" value="ECO:0007669"/>
    <property type="project" value="UniProtKB-UniRule"/>
</dbReference>
<dbReference type="EMBL" id="CP004387">
    <property type="protein sequence ID" value="AJD48377.1"/>
    <property type="molecule type" value="Genomic_DNA"/>
</dbReference>
<sequence>MLLHPIPAFSDNYIWLLADDNGNALVVDPGDAAPVSACLAERRLTLRAILITHHHPDHVGGVTRLLAEHDVPVYGPAGEQIPGRTHALADGDSVQIEAPALRFEVLHVPGHTLGHIAFFTRDHTPPLLFCGDTLFAAGCGRLFEGTPAQMLTSLDRLSALPDQTLVCCAHEYTLNNLRFAQAVTPDDTSVNQRLAQMMHTRASGQPTVPVVLAEERQSNPFLRVDDQNLREAVNAHEQAALTDRTEIFAALRRWKDQF</sequence>
<feature type="binding site" evidence="7">
    <location>
        <position position="55"/>
    </location>
    <ligand>
        <name>Zn(2+)</name>
        <dbReference type="ChEBI" id="CHEBI:29105"/>
        <label>1</label>
    </ligand>
</feature>
<dbReference type="Pfam" id="PF00753">
    <property type="entry name" value="Lactamase_B"/>
    <property type="match status" value="1"/>
</dbReference>
<dbReference type="PIRSF" id="PIRSF005457">
    <property type="entry name" value="Glx"/>
    <property type="match status" value="1"/>
</dbReference>
<evidence type="ECO:0000256" key="2">
    <source>
        <dbReference type="ARBA" id="ARBA00004963"/>
    </source>
</evidence>
<feature type="binding site" evidence="7">
    <location>
        <position position="170"/>
    </location>
    <ligand>
        <name>Zn(2+)</name>
        <dbReference type="ChEBI" id="CHEBI:29105"/>
        <label>2</label>
    </ligand>
</feature>
<dbReference type="Gene3D" id="3.60.15.10">
    <property type="entry name" value="Ribonuclease Z/Hydroxyacylglutathione hydrolase-like"/>
    <property type="match status" value="1"/>
</dbReference>
<dbReference type="EC" id="3.1.2.6" evidence="7"/>
<dbReference type="AlphaFoldDB" id="A0A0B4XQ35"/>
<evidence type="ECO:0000256" key="6">
    <source>
        <dbReference type="ARBA" id="ARBA00022833"/>
    </source>
</evidence>
<dbReference type="Proteomes" id="UP000006764">
    <property type="component" value="Chromosome"/>
</dbReference>
<dbReference type="InterPro" id="IPR032282">
    <property type="entry name" value="HAGH_C"/>
</dbReference>
<dbReference type="SUPFAM" id="SSF56281">
    <property type="entry name" value="Metallo-hydrolase/oxidoreductase"/>
    <property type="match status" value="1"/>
</dbReference>
<dbReference type="Pfam" id="PF16123">
    <property type="entry name" value="HAGH_C"/>
    <property type="match status" value="1"/>
</dbReference>
<feature type="binding site" evidence="7">
    <location>
        <position position="57"/>
    </location>
    <ligand>
        <name>Zn(2+)</name>
        <dbReference type="ChEBI" id="CHEBI:29105"/>
        <label>2</label>
    </ligand>
</feature>
<evidence type="ECO:0000256" key="3">
    <source>
        <dbReference type="ARBA" id="ARBA00006759"/>
    </source>
</evidence>
<evidence type="ECO:0000256" key="1">
    <source>
        <dbReference type="ARBA" id="ARBA00001623"/>
    </source>
</evidence>
<dbReference type="HAMAP" id="MF_01374">
    <property type="entry name" value="Glyoxalase_2"/>
    <property type="match status" value="1"/>
</dbReference>
<dbReference type="KEGG" id="apac:S7S_09825"/>
<evidence type="ECO:0000313" key="9">
    <source>
        <dbReference type="EMBL" id="AJD48377.1"/>
    </source>
</evidence>
<dbReference type="InterPro" id="IPR036866">
    <property type="entry name" value="RibonucZ/Hydroxyglut_hydro"/>
</dbReference>
<dbReference type="InterPro" id="IPR050110">
    <property type="entry name" value="Glyoxalase_II_hydrolase"/>
</dbReference>
<keyword evidence="5 7" id="KW-0378">Hydrolase</keyword>
<dbReference type="RefSeq" id="WP_008735428.1">
    <property type="nucleotide sequence ID" value="NZ_CP004387.1"/>
</dbReference>
<accession>A0A0B4XQ35</accession>
<feature type="domain" description="Metallo-beta-lactamase" evidence="8">
    <location>
        <begin position="11"/>
        <end position="170"/>
    </location>
</feature>
<feature type="binding site" evidence="7">
    <location>
        <position position="132"/>
    </location>
    <ligand>
        <name>Zn(2+)</name>
        <dbReference type="ChEBI" id="CHEBI:29105"/>
        <label>1</label>
    </ligand>
</feature>
<dbReference type="PANTHER" id="PTHR43705:SF1">
    <property type="entry name" value="HYDROXYACYLGLUTATHIONE HYDROLASE GLOB"/>
    <property type="match status" value="1"/>
</dbReference>
<reference evidence="9 10" key="1">
    <citation type="journal article" date="2012" name="J. Bacteriol.">
        <title>Genome sequence of an alkane-degrading bacterium, Alcanivorax pacificus type strain W11-5, isolated from deep sea sediment.</title>
        <authorList>
            <person name="Lai Q."/>
            <person name="Shao Z."/>
        </authorList>
    </citation>
    <scope>NUCLEOTIDE SEQUENCE [LARGE SCALE GENOMIC DNA]</scope>
    <source>
        <strain evidence="9 10">W11-5</strain>
    </source>
</reference>
<dbReference type="GO" id="GO:0004416">
    <property type="term" value="F:hydroxyacylglutathione hydrolase activity"/>
    <property type="evidence" value="ECO:0007669"/>
    <property type="project" value="UniProtKB-UniRule"/>
</dbReference>
<evidence type="ECO:0000313" key="10">
    <source>
        <dbReference type="Proteomes" id="UP000006764"/>
    </source>
</evidence>
<dbReference type="HOGENOM" id="CLU_030571_4_1_6"/>
<keyword evidence="10" id="KW-1185">Reference proteome</keyword>
<dbReference type="NCBIfam" id="TIGR03413">
    <property type="entry name" value="GSH_gloB"/>
    <property type="match status" value="1"/>
</dbReference>
<dbReference type="OrthoDB" id="9802248at2"/>
<feature type="binding site" evidence="7">
    <location>
        <position position="53"/>
    </location>
    <ligand>
        <name>Zn(2+)</name>
        <dbReference type="ChEBI" id="CHEBI:29105"/>
        <label>1</label>
    </ligand>
</feature>
<protein>
    <recommendedName>
        <fullName evidence="7">Hydroxyacylglutathione hydrolase</fullName>
        <ecNumber evidence="7">3.1.2.6</ecNumber>
    </recommendedName>
    <alternativeName>
        <fullName evidence="7">Glyoxalase II</fullName>
        <shortName evidence="7">Glx II</shortName>
    </alternativeName>
</protein>
<dbReference type="CDD" id="cd07723">
    <property type="entry name" value="hydroxyacylglutathione_hydrolase_MBL-fold"/>
    <property type="match status" value="1"/>
</dbReference>
<dbReference type="PANTHER" id="PTHR43705">
    <property type="entry name" value="HYDROXYACYLGLUTATHIONE HYDROLASE"/>
    <property type="match status" value="1"/>
</dbReference>
<evidence type="ECO:0000256" key="5">
    <source>
        <dbReference type="ARBA" id="ARBA00022801"/>
    </source>
</evidence>
<evidence type="ECO:0000256" key="4">
    <source>
        <dbReference type="ARBA" id="ARBA00022723"/>
    </source>
</evidence>
<feature type="binding site" evidence="7">
    <location>
        <position position="132"/>
    </location>
    <ligand>
        <name>Zn(2+)</name>
        <dbReference type="ChEBI" id="CHEBI:29105"/>
        <label>2</label>
    </ligand>
</feature>
<comment type="subunit">
    <text evidence="7">Monomer.</text>
</comment>
<comment type="function">
    <text evidence="7">Thiolesterase that catalyzes the hydrolysis of S-D-lactoyl-glutathione to form glutathione and D-lactic acid.</text>
</comment>
<dbReference type="GO" id="GO:0046872">
    <property type="term" value="F:metal ion binding"/>
    <property type="evidence" value="ECO:0007669"/>
    <property type="project" value="UniProtKB-KW"/>
</dbReference>
<comment type="catalytic activity">
    <reaction evidence="1 7">
        <text>an S-(2-hydroxyacyl)glutathione + H2O = a 2-hydroxy carboxylate + glutathione + H(+)</text>
        <dbReference type="Rhea" id="RHEA:21864"/>
        <dbReference type="ChEBI" id="CHEBI:15377"/>
        <dbReference type="ChEBI" id="CHEBI:15378"/>
        <dbReference type="ChEBI" id="CHEBI:57925"/>
        <dbReference type="ChEBI" id="CHEBI:58896"/>
        <dbReference type="ChEBI" id="CHEBI:71261"/>
        <dbReference type="EC" id="3.1.2.6"/>
    </reaction>
</comment>
<comment type="cofactor">
    <cofactor evidence="7">
        <name>Zn(2+)</name>
        <dbReference type="ChEBI" id="CHEBI:29105"/>
    </cofactor>
    <text evidence="7">Binds 2 Zn(2+) ions per subunit.</text>
</comment>
<dbReference type="InterPro" id="IPR017782">
    <property type="entry name" value="Hydroxyacylglutathione_Hdrlase"/>
</dbReference>
<keyword evidence="6 7" id="KW-0862">Zinc</keyword>
<dbReference type="InterPro" id="IPR001279">
    <property type="entry name" value="Metallo-B-lactamas"/>
</dbReference>
<keyword evidence="4 7" id="KW-0479">Metal-binding</keyword>
<dbReference type="STRING" id="391936.S7S_09825"/>
<dbReference type="SMART" id="SM00849">
    <property type="entry name" value="Lactamase_B"/>
    <property type="match status" value="1"/>
</dbReference>
<gene>
    <name evidence="7" type="primary">gloB</name>
    <name evidence="9" type="ORF">S7S_09825</name>
</gene>
<name>A0A0B4XQ35_9GAMM</name>